<protein>
    <submittedName>
        <fullName evidence="2">Uncharacterized protein</fullName>
    </submittedName>
</protein>
<evidence type="ECO:0000313" key="2">
    <source>
        <dbReference type="EMBL" id="KFB75496.1"/>
    </source>
</evidence>
<sequence>MMGNGQDSKRLSGYLTDDAVWEPTEEMSSTSTTKHSAKQRIG</sequence>
<keyword evidence="3" id="KW-1185">Reference proteome</keyword>
<feature type="region of interest" description="Disordered" evidence="1">
    <location>
        <begin position="1"/>
        <end position="42"/>
    </location>
</feature>
<evidence type="ECO:0000313" key="3">
    <source>
        <dbReference type="Proteomes" id="UP000021315"/>
    </source>
</evidence>
<organism evidence="2 3">
    <name type="scientific">Candidatus Accumulibacter cognatus</name>
    <dbReference type="NCBI Taxonomy" id="2954383"/>
    <lineage>
        <taxon>Bacteria</taxon>
        <taxon>Pseudomonadati</taxon>
        <taxon>Pseudomonadota</taxon>
        <taxon>Betaproteobacteria</taxon>
        <taxon>Candidatus Accumulibacter</taxon>
    </lineage>
</organism>
<reference evidence="2" key="1">
    <citation type="submission" date="2014-02" db="EMBL/GenBank/DDBJ databases">
        <title>Expanding our view of genomic diversity in Candidatus Accumulibacter clades.</title>
        <authorList>
            <person name="Skennerton C.T."/>
            <person name="Barr J.J."/>
            <person name="Slater F.R."/>
            <person name="Bond P.L."/>
            <person name="Tyson G.W."/>
        </authorList>
    </citation>
    <scope>NUCLEOTIDE SEQUENCE [LARGE SCALE GENOMIC DNA]</scope>
</reference>
<accession>A0A080M333</accession>
<dbReference type="EMBL" id="JDST02000083">
    <property type="protein sequence ID" value="KFB75496.1"/>
    <property type="molecule type" value="Genomic_DNA"/>
</dbReference>
<proteinExistence type="predicted"/>
<name>A0A080M333_9PROT</name>
<gene>
    <name evidence="2" type="ORF">AW06_003409</name>
</gene>
<dbReference type="Proteomes" id="UP000021315">
    <property type="component" value="Unassembled WGS sequence"/>
</dbReference>
<comment type="caution">
    <text evidence="2">The sequence shown here is derived from an EMBL/GenBank/DDBJ whole genome shotgun (WGS) entry which is preliminary data.</text>
</comment>
<evidence type="ECO:0000256" key="1">
    <source>
        <dbReference type="SAM" id="MobiDB-lite"/>
    </source>
</evidence>
<dbReference type="AlphaFoldDB" id="A0A080M333"/>